<feature type="domain" description="AAA+ ATPase" evidence="1">
    <location>
        <begin position="139"/>
        <end position="274"/>
    </location>
</feature>
<keyword evidence="3" id="KW-1185">Reference proteome</keyword>
<evidence type="ECO:0000313" key="2">
    <source>
        <dbReference type="EMBL" id="RAQ97500.1"/>
    </source>
</evidence>
<dbReference type="PANTHER" id="PTHR30050:SF4">
    <property type="entry name" value="ATP-BINDING PROTEIN RV3427C IN INSERTION SEQUENCE-RELATED"/>
    <property type="match status" value="1"/>
</dbReference>
<dbReference type="GO" id="GO:0006260">
    <property type="term" value="P:DNA replication"/>
    <property type="evidence" value="ECO:0007669"/>
    <property type="project" value="TreeGrafter"/>
</dbReference>
<dbReference type="InterPro" id="IPR002611">
    <property type="entry name" value="IstB_ATP-bd"/>
</dbReference>
<sequence>MGLSRLGTALRVPARLAVSRFPERIVETQAAACWTCPACGTQVQPLRLDDGRWLRLRCQCEMQASAQQQQERQRALLAQQRRELLASQLFGWLAPAQLAQGPPGRFESFRLEARPGDTPQTVRQRQLALQEAQRFAQDPQGTLLLVGPPGVGKTHLAAAIARASVETGTPCLFACTVALFEQIQVLLRQDEDYLRLLQKAAQVPLLVLDDLDKPKPSDFREEVYYRLLDQRFQSGRATVVTANHPPDQLLAWLGAAGVSRLLGAARILELGGPDYRLLPRRAGAVS</sequence>
<dbReference type="GO" id="GO:0005524">
    <property type="term" value="F:ATP binding"/>
    <property type="evidence" value="ECO:0007669"/>
    <property type="project" value="InterPro"/>
</dbReference>
<gene>
    <name evidence="2" type="ORF">A4R35_18330</name>
</gene>
<proteinExistence type="predicted"/>
<dbReference type="CDD" id="cd00009">
    <property type="entry name" value="AAA"/>
    <property type="match status" value="1"/>
</dbReference>
<dbReference type="Proteomes" id="UP000248706">
    <property type="component" value="Unassembled WGS sequence"/>
</dbReference>
<dbReference type="SUPFAM" id="SSF52540">
    <property type="entry name" value="P-loop containing nucleoside triphosphate hydrolases"/>
    <property type="match status" value="1"/>
</dbReference>
<dbReference type="EMBL" id="MCIF01000002">
    <property type="protein sequence ID" value="RAQ97500.1"/>
    <property type="molecule type" value="Genomic_DNA"/>
</dbReference>
<dbReference type="Pfam" id="PF01695">
    <property type="entry name" value="IstB_IS21"/>
    <property type="match status" value="1"/>
</dbReference>
<evidence type="ECO:0000313" key="3">
    <source>
        <dbReference type="Proteomes" id="UP000248706"/>
    </source>
</evidence>
<accession>A0A328VNY7</accession>
<protein>
    <recommendedName>
        <fullName evidence="1">AAA+ ATPase domain-containing protein</fullName>
    </recommendedName>
</protein>
<dbReference type="InterPro" id="IPR027417">
    <property type="entry name" value="P-loop_NTPase"/>
</dbReference>
<dbReference type="AlphaFoldDB" id="A0A328VNY7"/>
<dbReference type="SMART" id="SM00382">
    <property type="entry name" value="AAA"/>
    <property type="match status" value="1"/>
</dbReference>
<reference evidence="2 3" key="1">
    <citation type="submission" date="2016-08" db="EMBL/GenBank/DDBJ databases">
        <title>Analysis of Carbohydrate Active Enzymes in Thermogemmatispora T81 Reveals Carbohydrate Degradation Ability.</title>
        <authorList>
            <person name="Tomazini A."/>
            <person name="Lal S."/>
            <person name="Stott M."/>
            <person name="Henrissat B."/>
            <person name="Polikarpov I."/>
            <person name="Sparling R."/>
            <person name="Levin D.B."/>
        </authorList>
    </citation>
    <scope>NUCLEOTIDE SEQUENCE [LARGE SCALE GENOMIC DNA]</scope>
    <source>
        <strain evidence="2 3">T81</strain>
    </source>
</reference>
<organism evidence="2 3">
    <name type="scientific">Thermogemmatispora tikiterensis</name>
    <dbReference type="NCBI Taxonomy" id="1825093"/>
    <lineage>
        <taxon>Bacteria</taxon>
        <taxon>Bacillati</taxon>
        <taxon>Chloroflexota</taxon>
        <taxon>Ktedonobacteria</taxon>
        <taxon>Thermogemmatisporales</taxon>
        <taxon>Thermogemmatisporaceae</taxon>
        <taxon>Thermogemmatispora</taxon>
    </lineage>
</organism>
<dbReference type="Gene3D" id="3.40.50.300">
    <property type="entry name" value="P-loop containing nucleotide triphosphate hydrolases"/>
    <property type="match status" value="1"/>
</dbReference>
<dbReference type="RefSeq" id="WP_112431916.1">
    <property type="nucleotide sequence ID" value="NZ_MCIF01000002.1"/>
</dbReference>
<dbReference type="InterPro" id="IPR003593">
    <property type="entry name" value="AAA+_ATPase"/>
</dbReference>
<name>A0A328VNY7_9CHLR</name>
<evidence type="ECO:0000259" key="1">
    <source>
        <dbReference type="SMART" id="SM00382"/>
    </source>
</evidence>
<comment type="caution">
    <text evidence="2">The sequence shown here is derived from an EMBL/GenBank/DDBJ whole genome shotgun (WGS) entry which is preliminary data.</text>
</comment>
<dbReference type="PANTHER" id="PTHR30050">
    <property type="entry name" value="CHROMOSOMAL REPLICATION INITIATOR PROTEIN DNAA"/>
    <property type="match status" value="1"/>
</dbReference>